<evidence type="ECO:0000313" key="2">
    <source>
        <dbReference type="Proteomes" id="UP000403266"/>
    </source>
</evidence>
<protein>
    <submittedName>
        <fullName evidence="1">Uncharacterized protein</fullName>
    </submittedName>
</protein>
<sequence>MITRSYRVQVRDADQQVHDETVEVESEECNSMLDDALEAGQAACKSVAASQTDFDAFDNDSAYLETIDRRAGACIVENISKVGTPVRFSVYGLYSNDGGAWSDCVFGVDHEDAMFDAKWQMAENQGSSVERDGLEDFLDTMEGIEITDCIPEPVTKDELADAAKDVVLAFDAKQPVTEAVGRLRDMLKQLGVELERPTVTHGA</sequence>
<organism evidence="1 2">
    <name type="scientific">Microvirga tunisiensis</name>
    <dbReference type="NCBI Taxonomy" id="2108360"/>
    <lineage>
        <taxon>Bacteria</taxon>
        <taxon>Pseudomonadati</taxon>
        <taxon>Pseudomonadota</taxon>
        <taxon>Alphaproteobacteria</taxon>
        <taxon>Hyphomicrobiales</taxon>
        <taxon>Methylobacteriaceae</taxon>
        <taxon>Microvirga</taxon>
    </lineage>
</organism>
<comment type="caution">
    <text evidence="1">The sequence shown here is derived from an EMBL/GenBank/DDBJ whole genome shotgun (WGS) entry which is preliminary data.</text>
</comment>
<proteinExistence type="predicted"/>
<dbReference type="Proteomes" id="UP000403266">
    <property type="component" value="Unassembled WGS sequence"/>
</dbReference>
<dbReference type="AlphaFoldDB" id="A0A5N7MCV1"/>
<evidence type="ECO:0000313" key="1">
    <source>
        <dbReference type="EMBL" id="MPR24099.1"/>
    </source>
</evidence>
<dbReference type="RefSeq" id="WP_152709008.1">
    <property type="nucleotide sequence ID" value="NZ_VOSJ01000007.1"/>
</dbReference>
<reference evidence="1 2" key="1">
    <citation type="journal article" date="2019" name="Syst. Appl. Microbiol.">
        <title>Microvirga tunisiensis sp. nov., a root nodule symbiotic bacterium isolated from Lupinus micranthus and L. luteus grown in Northern Tunisia.</title>
        <authorList>
            <person name="Msaddak A."/>
            <person name="Rejili M."/>
            <person name="Duran D."/>
            <person name="Mars M."/>
            <person name="Palacios J.M."/>
            <person name="Ruiz-Argueso T."/>
            <person name="Rey L."/>
            <person name="Imperial J."/>
        </authorList>
    </citation>
    <scope>NUCLEOTIDE SEQUENCE [LARGE SCALE GENOMIC DNA]</scope>
    <source>
        <strain evidence="1 2">Lmie10</strain>
    </source>
</reference>
<gene>
    <name evidence="1" type="ORF">FS320_02380</name>
</gene>
<name>A0A5N7MCV1_9HYPH</name>
<keyword evidence="2" id="KW-1185">Reference proteome</keyword>
<accession>A0A5N7MCV1</accession>
<dbReference type="EMBL" id="VOSK01000003">
    <property type="protein sequence ID" value="MPR24099.1"/>
    <property type="molecule type" value="Genomic_DNA"/>
</dbReference>